<organism evidence="12 13">
    <name type="scientific">Lolium multiflorum</name>
    <name type="common">Italian ryegrass</name>
    <name type="synonym">Lolium perenne subsp. multiflorum</name>
    <dbReference type="NCBI Taxonomy" id="4521"/>
    <lineage>
        <taxon>Eukaryota</taxon>
        <taxon>Viridiplantae</taxon>
        <taxon>Streptophyta</taxon>
        <taxon>Embryophyta</taxon>
        <taxon>Tracheophyta</taxon>
        <taxon>Spermatophyta</taxon>
        <taxon>Magnoliopsida</taxon>
        <taxon>Liliopsida</taxon>
        <taxon>Poales</taxon>
        <taxon>Poaceae</taxon>
        <taxon>BOP clade</taxon>
        <taxon>Pooideae</taxon>
        <taxon>Poodae</taxon>
        <taxon>Poeae</taxon>
        <taxon>Poeae Chloroplast Group 2 (Poeae type)</taxon>
        <taxon>Loliodinae</taxon>
        <taxon>Loliinae</taxon>
        <taxon>Lolium</taxon>
    </lineage>
</organism>
<dbReference type="InterPro" id="IPR007855">
    <property type="entry name" value="RDRP"/>
</dbReference>
<feature type="domain" description="RDRP core" evidence="9">
    <location>
        <begin position="706"/>
        <end position="805"/>
    </location>
</feature>
<evidence type="ECO:0000256" key="6">
    <source>
        <dbReference type="ARBA" id="ARBA00023158"/>
    </source>
</evidence>
<feature type="domain" description="RDRP core" evidence="9">
    <location>
        <begin position="441"/>
        <end position="680"/>
    </location>
</feature>
<evidence type="ECO:0000313" key="12">
    <source>
        <dbReference type="EMBL" id="KAK1662744.1"/>
    </source>
</evidence>
<comment type="similarity">
    <text evidence="1 8">Belongs to the RdRP family.</text>
</comment>
<comment type="catalytic activity">
    <reaction evidence="7 8">
        <text>RNA(n) + a ribonucleoside 5'-triphosphate = RNA(n+1) + diphosphate</text>
        <dbReference type="Rhea" id="RHEA:21248"/>
        <dbReference type="Rhea" id="RHEA-COMP:14527"/>
        <dbReference type="Rhea" id="RHEA-COMP:17342"/>
        <dbReference type="ChEBI" id="CHEBI:33019"/>
        <dbReference type="ChEBI" id="CHEBI:61557"/>
        <dbReference type="ChEBI" id="CHEBI:140395"/>
        <dbReference type="EC" id="2.7.7.48"/>
    </reaction>
</comment>
<evidence type="ECO:0000256" key="1">
    <source>
        <dbReference type="ARBA" id="ARBA00005762"/>
    </source>
</evidence>
<evidence type="ECO:0000259" key="11">
    <source>
        <dbReference type="Pfam" id="PF26253"/>
    </source>
</evidence>
<evidence type="ECO:0000256" key="5">
    <source>
        <dbReference type="ARBA" id="ARBA00022884"/>
    </source>
</evidence>
<evidence type="ECO:0000259" key="9">
    <source>
        <dbReference type="Pfam" id="PF05183"/>
    </source>
</evidence>
<keyword evidence="5 8" id="KW-0694">RNA-binding</keyword>
<evidence type="ECO:0000256" key="8">
    <source>
        <dbReference type="RuleBase" id="RU363098"/>
    </source>
</evidence>
<keyword evidence="13" id="KW-1185">Reference proteome</keyword>
<comment type="function">
    <text evidence="8">Probably involved in the RNA silencing pathway and required for the generation of small interfering RNAs (siRNAs).</text>
</comment>
<keyword evidence="6 8" id="KW-0943">RNA-mediated gene silencing</keyword>
<dbReference type="EC" id="2.7.7.48" evidence="8"/>
<dbReference type="GO" id="GO:0030422">
    <property type="term" value="P:siRNA processing"/>
    <property type="evidence" value="ECO:0007669"/>
    <property type="project" value="TreeGrafter"/>
</dbReference>
<evidence type="ECO:0000256" key="3">
    <source>
        <dbReference type="ARBA" id="ARBA00022679"/>
    </source>
</evidence>
<evidence type="ECO:0000256" key="4">
    <source>
        <dbReference type="ARBA" id="ARBA00022695"/>
    </source>
</evidence>
<feature type="domain" description="RDRP helical" evidence="10">
    <location>
        <begin position="298"/>
        <end position="367"/>
    </location>
</feature>
<keyword evidence="3 8" id="KW-0808">Transferase</keyword>
<keyword evidence="4 8" id="KW-0548">Nucleotidyltransferase</keyword>
<evidence type="ECO:0000259" key="10">
    <source>
        <dbReference type="Pfam" id="PF26252"/>
    </source>
</evidence>
<dbReference type="PANTHER" id="PTHR23079">
    <property type="entry name" value="RNA-DEPENDENT RNA POLYMERASE"/>
    <property type="match status" value="1"/>
</dbReference>
<dbReference type="InterPro" id="IPR058752">
    <property type="entry name" value="RDRP_C_head"/>
</dbReference>
<sequence length="956" mass="107013">MFLGLIMEIFGFADESVSGPLYYSDDQYDVQSPYREEITLGLSNHAVGANQPRPIGSQDNEGSGREIAHVVPNLSAMAAQTPSGWVSLRNQNETQINSPIRSMAALTAATSPVQALPCMAGDIPSAMTPAMMPVPTLPGTVGQNKLGKTPAMMPVPTLPSTVGQNKLGKTPAMMPVPTLPWMAGEDPEAWIRLLKQDYSHDPAMTPPVWNQIPVQINSPARAMAPSVMIQEGTPTTIPNNIHTPPRSVSTPIHVRDISGRVQGIVVPSGSPHSPAWAGMSSPTFYCSTSNASREKASPQMEALDGMEFRKIFMIFAYLSGRRIEDELSVDYIRSLQRLPMDHFESRIWNEFGCKYMDVSDRTKNLDSDSGTARVYHCNVEIRGDYAIKVFKGPYVETRRTHLAKVIGDDNVLVVKIIGGSSKDKTDFAPYHKDEYGNIVVQDDEPLIHTDGTGLISEDLAMKCSTSISERKDIVSCDETPMVFSRAKRRRSIAPLLTQFRMFYKGAAVKGTALVDRRLPSGTILIRPSMIKIKSDPELCGVQTVNSLEIVTTSNQPKRTLTSKYLIALLYYGGVKAEYFIELLHDAIEGAENARYGYGDALKLAFIYADMEDSMSARMLLSGVPLEDAYLQSRLATMSQLERKGIKEGKLPINDCFYLMGTTDPTGKLRPNEQFKPSNPWIQKIKPKKAHQMCPQVFNESLLERNLFNDFLKARFARSSVLSTAADCWLVYMDRLITDDLDEGEREVLEKKMETLVDLYYLALDAAKTGMKINVPSKLIPKSYPHFMDRKQCYHSNSILGRIYDEAVKLQSENVGPIEISLDPRFNERGTSECKPFWTRHYEDYLRESGPLSKIQDKEEVNLKFNELYHKYKHILYHAAEFEQTPRDLKDVFDEACAIYQIVYESAVAAKKPGRCSFVWKVAGRALCHFYALETEDDKVLVPLSIAKSFLVKGRKK</sequence>
<reference evidence="12" key="1">
    <citation type="submission" date="2023-07" db="EMBL/GenBank/DDBJ databases">
        <title>A chromosome-level genome assembly of Lolium multiflorum.</title>
        <authorList>
            <person name="Chen Y."/>
            <person name="Copetti D."/>
            <person name="Kolliker R."/>
            <person name="Studer B."/>
        </authorList>
    </citation>
    <scope>NUCLEOTIDE SEQUENCE</scope>
    <source>
        <strain evidence="12">02402/16</strain>
        <tissue evidence="12">Leaf</tissue>
    </source>
</reference>
<protein>
    <recommendedName>
        <fullName evidence="8">RNA-dependent RNA polymerase</fullName>
        <ecNumber evidence="8">2.7.7.48</ecNumber>
    </recommendedName>
</protein>
<dbReference type="GO" id="GO:0003968">
    <property type="term" value="F:RNA-directed RNA polymerase activity"/>
    <property type="evidence" value="ECO:0007669"/>
    <property type="project" value="UniProtKB-KW"/>
</dbReference>
<dbReference type="Pfam" id="PF26252">
    <property type="entry name" value="RdRP_helical"/>
    <property type="match status" value="1"/>
</dbReference>
<dbReference type="PANTHER" id="PTHR23079:SF55">
    <property type="entry name" value="RNA-DIRECTED RNA POLYMERASE"/>
    <property type="match status" value="1"/>
</dbReference>
<name>A0AAD8SS60_LOLMU</name>
<evidence type="ECO:0000256" key="2">
    <source>
        <dbReference type="ARBA" id="ARBA00022484"/>
    </source>
</evidence>
<keyword evidence="2 8" id="KW-0696">RNA-directed RNA polymerase</keyword>
<evidence type="ECO:0000256" key="7">
    <source>
        <dbReference type="ARBA" id="ARBA00048744"/>
    </source>
</evidence>
<gene>
    <name evidence="12" type="ORF">QYE76_050903</name>
</gene>
<dbReference type="InterPro" id="IPR058751">
    <property type="entry name" value="RDRP_helical"/>
</dbReference>
<dbReference type="GO" id="GO:0003723">
    <property type="term" value="F:RNA binding"/>
    <property type="evidence" value="ECO:0007669"/>
    <property type="project" value="UniProtKB-KW"/>
</dbReference>
<dbReference type="GO" id="GO:0031380">
    <property type="term" value="C:nuclear RNA-directed RNA polymerase complex"/>
    <property type="evidence" value="ECO:0007669"/>
    <property type="project" value="TreeGrafter"/>
</dbReference>
<dbReference type="Pfam" id="PF26253">
    <property type="entry name" value="RdRP_head"/>
    <property type="match status" value="1"/>
</dbReference>
<dbReference type="AlphaFoldDB" id="A0AAD8SS60"/>
<evidence type="ECO:0000313" key="13">
    <source>
        <dbReference type="Proteomes" id="UP001231189"/>
    </source>
</evidence>
<comment type="caution">
    <text evidence="12">The sequence shown here is derived from an EMBL/GenBank/DDBJ whole genome shotgun (WGS) entry which is preliminary data.</text>
</comment>
<dbReference type="Pfam" id="PF05183">
    <property type="entry name" value="RdRP"/>
    <property type="match status" value="2"/>
</dbReference>
<dbReference type="EMBL" id="JAUUTY010000003">
    <property type="protein sequence ID" value="KAK1662744.1"/>
    <property type="molecule type" value="Genomic_DNA"/>
</dbReference>
<dbReference type="Proteomes" id="UP001231189">
    <property type="component" value="Unassembled WGS sequence"/>
</dbReference>
<accession>A0AAD8SS60</accession>
<dbReference type="InterPro" id="IPR057596">
    <property type="entry name" value="RDRP_core"/>
</dbReference>
<feature type="domain" description="RDRP C-terminal head" evidence="11">
    <location>
        <begin position="852"/>
        <end position="938"/>
    </location>
</feature>
<proteinExistence type="inferred from homology"/>